<dbReference type="AlphaFoldDB" id="A0A840E6M4"/>
<keyword evidence="4" id="KW-0687">Ribonucleoprotein</keyword>
<dbReference type="Proteomes" id="UP000576209">
    <property type="component" value="Unassembled WGS sequence"/>
</dbReference>
<protein>
    <submittedName>
        <fullName evidence="4">Ribosomal protein S18 acetylase RimI-like enzyme</fullName>
    </submittedName>
</protein>
<proteinExistence type="predicted"/>
<keyword evidence="5" id="KW-1185">Reference proteome</keyword>
<dbReference type="InterPro" id="IPR016181">
    <property type="entry name" value="Acyl_CoA_acyltransferase"/>
</dbReference>
<evidence type="ECO:0000256" key="2">
    <source>
        <dbReference type="ARBA" id="ARBA00023315"/>
    </source>
</evidence>
<evidence type="ECO:0000256" key="1">
    <source>
        <dbReference type="ARBA" id="ARBA00022679"/>
    </source>
</evidence>
<dbReference type="PROSITE" id="PS51186">
    <property type="entry name" value="GNAT"/>
    <property type="match status" value="1"/>
</dbReference>
<dbReference type="EMBL" id="JACIFF010000003">
    <property type="protein sequence ID" value="MBB4078857.1"/>
    <property type="molecule type" value="Genomic_DNA"/>
</dbReference>
<evidence type="ECO:0000313" key="5">
    <source>
        <dbReference type="Proteomes" id="UP000576209"/>
    </source>
</evidence>
<gene>
    <name evidence="4" type="ORF">GGR28_001474</name>
</gene>
<accession>A0A840E6M4</accession>
<dbReference type="Pfam" id="PF00583">
    <property type="entry name" value="Acetyltransf_1"/>
    <property type="match status" value="1"/>
</dbReference>
<dbReference type="PANTHER" id="PTHR43877">
    <property type="entry name" value="AMINOALKYLPHOSPHONATE N-ACETYLTRANSFERASE-RELATED-RELATED"/>
    <property type="match status" value="1"/>
</dbReference>
<reference evidence="4 5" key="1">
    <citation type="submission" date="2020-08" db="EMBL/GenBank/DDBJ databases">
        <title>Genomic Encyclopedia of Type Strains, Phase IV (KMG-IV): sequencing the most valuable type-strain genomes for metagenomic binning, comparative biology and taxonomic classification.</title>
        <authorList>
            <person name="Goeker M."/>
        </authorList>
    </citation>
    <scope>NUCLEOTIDE SEQUENCE [LARGE SCALE GENOMIC DNA]</scope>
    <source>
        <strain evidence="4 5">DSM 105137</strain>
    </source>
</reference>
<name>A0A840E6M4_9BACT</name>
<evidence type="ECO:0000313" key="4">
    <source>
        <dbReference type="EMBL" id="MBB4078857.1"/>
    </source>
</evidence>
<dbReference type="CDD" id="cd04301">
    <property type="entry name" value="NAT_SF"/>
    <property type="match status" value="1"/>
</dbReference>
<evidence type="ECO:0000259" key="3">
    <source>
        <dbReference type="PROSITE" id="PS51186"/>
    </source>
</evidence>
<dbReference type="SUPFAM" id="SSF55729">
    <property type="entry name" value="Acyl-CoA N-acyltransferases (Nat)"/>
    <property type="match status" value="1"/>
</dbReference>
<dbReference type="GO" id="GO:0005840">
    <property type="term" value="C:ribosome"/>
    <property type="evidence" value="ECO:0007669"/>
    <property type="project" value="UniProtKB-KW"/>
</dbReference>
<dbReference type="InterPro" id="IPR050832">
    <property type="entry name" value="Bact_Acetyltransf"/>
</dbReference>
<dbReference type="GO" id="GO:0016747">
    <property type="term" value="F:acyltransferase activity, transferring groups other than amino-acyl groups"/>
    <property type="evidence" value="ECO:0007669"/>
    <property type="project" value="InterPro"/>
</dbReference>
<sequence length="184" mass="21157">MQTYRIVPATAADFPTIERLARLIWPETFGSILSTAQIEYMLDLMYSEAALMEQVKKGHVFHLLLDALGDETSGYSHHAQLRYRPVGYVSHEVNNLPGTTKIHKIYLLPGTQGRGYGRALIDKVEAIARRANQTKLRLDVNFQNPAVSFYEHLGFRKIDRFDTEIGQGYLMEDWRMEKTLLPRD</sequence>
<keyword evidence="2" id="KW-0012">Acyltransferase</keyword>
<dbReference type="Gene3D" id="3.40.630.30">
    <property type="match status" value="1"/>
</dbReference>
<keyword evidence="1" id="KW-0808">Transferase</keyword>
<feature type="domain" description="N-acetyltransferase" evidence="3">
    <location>
        <begin position="4"/>
        <end position="181"/>
    </location>
</feature>
<dbReference type="RefSeq" id="WP_183495115.1">
    <property type="nucleotide sequence ID" value="NZ_JACIFF010000003.1"/>
</dbReference>
<keyword evidence="4" id="KW-0689">Ribosomal protein</keyword>
<comment type="caution">
    <text evidence="4">The sequence shown here is derived from an EMBL/GenBank/DDBJ whole genome shotgun (WGS) entry which is preliminary data.</text>
</comment>
<dbReference type="InterPro" id="IPR000182">
    <property type="entry name" value="GNAT_dom"/>
</dbReference>
<organism evidence="4 5">
    <name type="scientific">Neolewinella aquimaris</name>
    <dbReference type="NCBI Taxonomy" id="1835722"/>
    <lineage>
        <taxon>Bacteria</taxon>
        <taxon>Pseudomonadati</taxon>
        <taxon>Bacteroidota</taxon>
        <taxon>Saprospiria</taxon>
        <taxon>Saprospirales</taxon>
        <taxon>Lewinellaceae</taxon>
        <taxon>Neolewinella</taxon>
    </lineage>
</organism>